<name>A0ABQ5FX67_9ASTR</name>
<comment type="caution">
    <text evidence="2">The sequence shown here is derived from an EMBL/GenBank/DDBJ whole genome shotgun (WGS) entry which is preliminary data.</text>
</comment>
<evidence type="ECO:0000313" key="2">
    <source>
        <dbReference type="EMBL" id="GJT67869.1"/>
    </source>
</evidence>
<protein>
    <submittedName>
        <fullName evidence="2">Uncharacterized protein</fullName>
    </submittedName>
</protein>
<reference evidence="2" key="1">
    <citation type="journal article" date="2022" name="Int. J. Mol. Sci.">
        <title>Draft Genome of Tanacetum Coccineum: Genomic Comparison of Closely Related Tanacetum-Family Plants.</title>
        <authorList>
            <person name="Yamashiro T."/>
            <person name="Shiraishi A."/>
            <person name="Nakayama K."/>
            <person name="Satake H."/>
        </authorList>
    </citation>
    <scope>NUCLEOTIDE SEQUENCE</scope>
</reference>
<reference evidence="2" key="2">
    <citation type="submission" date="2022-01" db="EMBL/GenBank/DDBJ databases">
        <authorList>
            <person name="Yamashiro T."/>
            <person name="Shiraishi A."/>
            <person name="Satake H."/>
            <person name="Nakayama K."/>
        </authorList>
    </citation>
    <scope>NUCLEOTIDE SEQUENCE</scope>
</reference>
<sequence>MPHRDRVCRSLQITEDQSVGQSERNISVARERSRTMRACVSSAPLTILVQTRSLEAASDSRGPAVEVPYVTPPKSDMQRNGNIGVLRQSTTIKI</sequence>
<feature type="region of interest" description="Disordered" evidence="1">
    <location>
        <begin position="56"/>
        <end position="81"/>
    </location>
</feature>
<organism evidence="2 3">
    <name type="scientific">Tanacetum coccineum</name>
    <dbReference type="NCBI Taxonomy" id="301880"/>
    <lineage>
        <taxon>Eukaryota</taxon>
        <taxon>Viridiplantae</taxon>
        <taxon>Streptophyta</taxon>
        <taxon>Embryophyta</taxon>
        <taxon>Tracheophyta</taxon>
        <taxon>Spermatophyta</taxon>
        <taxon>Magnoliopsida</taxon>
        <taxon>eudicotyledons</taxon>
        <taxon>Gunneridae</taxon>
        <taxon>Pentapetalae</taxon>
        <taxon>asterids</taxon>
        <taxon>campanulids</taxon>
        <taxon>Asterales</taxon>
        <taxon>Asteraceae</taxon>
        <taxon>Asteroideae</taxon>
        <taxon>Anthemideae</taxon>
        <taxon>Anthemidinae</taxon>
        <taxon>Tanacetum</taxon>
    </lineage>
</organism>
<evidence type="ECO:0000256" key="1">
    <source>
        <dbReference type="SAM" id="MobiDB-lite"/>
    </source>
</evidence>
<dbReference type="Proteomes" id="UP001151760">
    <property type="component" value="Unassembled WGS sequence"/>
</dbReference>
<evidence type="ECO:0000313" key="3">
    <source>
        <dbReference type="Proteomes" id="UP001151760"/>
    </source>
</evidence>
<proteinExistence type="predicted"/>
<gene>
    <name evidence="2" type="ORF">Tco_1019349</name>
</gene>
<dbReference type="EMBL" id="BQNB010017846">
    <property type="protein sequence ID" value="GJT67869.1"/>
    <property type="molecule type" value="Genomic_DNA"/>
</dbReference>
<keyword evidence="3" id="KW-1185">Reference proteome</keyword>
<accession>A0ABQ5FX67</accession>